<evidence type="ECO:0008006" key="3">
    <source>
        <dbReference type="Google" id="ProtNLM"/>
    </source>
</evidence>
<reference evidence="1" key="1">
    <citation type="submission" date="2012-09" db="EMBL/GenBank/DDBJ databases">
        <authorList>
            <person name="Harkins D.M."/>
            <person name="Durkin A.S."/>
            <person name="Brinkac L.M."/>
            <person name="Selengut J.D."/>
            <person name="Sanka R."/>
            <person name="DePew J."/>
            <person name="Purushe J."/>
            <person name="Picardeau M."/>
            <person name="Werts C."/>
            <person name="Goarant C."/>
            <person name="Vinetz J.M."/>
            <person name="Sutton G.G."/>
            <person name="Nelson W.C."/>
            <person name="Fouts D.E."/>
        </authorList>
    </citation>
    <scope>NUCLEOTIDE SEQUENCE [LARGE SCALE GENOMIC DNA]</scope>
    <source>
        <strain evidence="1">200801926</strain>
    </source>
</reference>
<keyword evidence="2" id="KW-1185">Reference proteome</keyword>
<comment type="caution">
    <text evidence="1">The sequence shown here is derived from an EMBL/GenBank/DDBJ whole genome shotgun (WGS) entry which is preliminary data.</text>
</comment>
<evidence type="ECO:0000313" key="2">
    <source>
        <dbReference type="Proteomes" id="UP000002837"/>
    </source>
</evidence>
<proteinExistence type="predicted"/>
<dbReference type="Proteomes" id="UP000002837">
    <property type="component" value="Unassembled WGS sequence"/>
</dbReference>
<accession>A0ABN0HT25</accession>
<evidence type="ECO:0000313" key="1">
    <source>
        <dbReference type="EMBL" id="EKP11834.1"/>
    </source>
</evidence>
<protein>
    <recommendedName>
        <fullName evidence="3">SLEI domain protein, PF07620 family</fullName>
    </recommendedName>
</protein>
<gene>
    <name evidence="1" type="ORF">LEP1GSC128_1021</name>
</gene>
<sequence length="60" mass="7073">MIYFSGASWNLNFVNLFLKCRNYPQITILRTILKLQEFLLLENSFSFPTAEFTLLSRPPD</sequence>
<name>A0ABN0HT25_LEPBO</name>
<dbReference type="EMBL" id="AKWJ02000038">
    <property type="protein sequence ID" value="EKP11834.1"/>
    <property type="molecule type" value="Genomic_DNA"/>
</dbReference>
<organism evidence="1 2">
    <name type="scientific">Leptospira borgpetersenii str. 200801926</name>
    <dbReference type="NCBI Taxonomy" id="1193009"/>
    <lineage>
        <taxon>Bacteria</taxon>
        <taxon>Pseudomonadati</taxon>
        <taxon>Spirochaetota</taxon>
        <taxon>Spirochaetia</taxon>
        <taxon>Leptospirales</taxon>
        <taxon>Leptospiraceae</taxon>
        <taxon>Leptospira</taxon>
    </lineage>
</organism>